<dbReference type="RefSeq" id="WP_119970439.1">
    <property type="nucleotide sequence ID" value="NZ_CP032416.1"/>
</dbReference>
<proteinExistence type="predicted"/>
<dbReference type="EMBL" id="CP032416">
    <property type="protein sequence ID" value="AYD39645.1"/>
    <property type="molecule type" value="Genomic_DNA"/>
</dbReference>
<keyword evidence="2" id="KW-1185">Reference proteome</keyword>
<gene>
    <name evidence="1" type="ORF">D4Z93_03560</name>
</gene>
<dbReference type="AlphaFoldDB" id="A0A386H269"/>
<evidence type="ECO:0000313" key="1">
    <source>
        <dbReference type="EMBL" id="AYD39645.1"/>
    </source>
</evidence>
<organism evidence="1 2">
    <name type="scientific">Clostridium fermenticellae</name>
    <dbReference type="NCBI Taxonomy" id="2068654"/>
    <lineage>
        <taxon>Bacteria</taxon>
        <taxon>Bacillati</taxon>
        <taxon>Bacillota</taxon>
        <taxon>Clostridia</taxon>
        <taxon>Eubacteriales</taxon>
        <taxon>Clostridiaceae</taxon>
        <taxon>Clostridium</taxon>
    </lineage>
</organism>
<reference evidence="1 2" key="1">
    <citation type="journal article" date="2019" name="Int. J. Syst. Evol. Microbiol.">
        <title>Clostridium fermenticellae sp. nov., isolated from the mud in a fermentation cellar for the production of the Chinese liquor, baijiu.</title>
        <authorList>
            <person name="Xu P.X."/>
            <person name="Chai L.J."/>
            <person name="Qiu T."/>
            <person name="Zhang X.J."/>
            <person name="Lu Z.M."/>
            <person name="Xiao C."/>
            <person name="Wang S.T."/>
            <person name="Shen C.H."/>
            <person name="Shi J.S."/>
            <person name="Xu Z.H."/>
        </authorList>
    </citation>
    <scope>NUCLEOTIDE SEQUENCE [LARGE SCALE GENOMIC DNA]</scope>
    <source>
        <strain evidence="1 2">JN500901</strain>
    </source>
</reference>
<dbReference type="OrthoDB" id="1916351at2"/>
<dbReference type="Proteomes" id="UP000266301">
    <property type="component" value="Chromosome"/>
</dbReference>
<protein>
    <submittedName>
        <fullName evidence="1">Uncharacterized protein</fullName>
    </submittedName>
</protein>
<evidence type="ECO:0000313" key="2">
    <source>
        <dbReference type="Proteomes" id="UP000266301"/>
    </source>
</evidence>
<dbReference type="KEGG" id="cfer:D4Z93_03560"/>
<sequence>MNILFLCLIVLSITGILSLTILAVFCYKQDNIKMLFESKTTMSENGVSSNAKVDINKCKKENSK</sequence>
<name>A0A386H269_9CLOT</name>
<accession>A0A386H269</accession>